<name>A0ACA9RQF1_9GLOM</name>
<protein>
    <submittedName>
        <fullName evidence="1">10022_t:CDS:1</fullName>
    </submittedName>
</protein>
<organism evidence="1 2">
    <name type="scientific">Racocetra persica</name>
    <dbReference type="NCBI Taxonomy" id="160502"/>
    <lineage>
        <taxon>Eukaryota</taxon>
        <taxon>Fungi</taxon>
        <taxon>Fungi incertae sedis</taxon>
        <taxon>Mucoromycota</taxon>
        <taxon>Glomeromycotina</taxon>
        <taxon>Glomeromycetes</taxon>
        <taxon>Diversisporales</taxon>
        <taxon>Gigasporaceae</taxon>
        <taxon>Racocetra</taxon>
    </lineage>
</organism>
<accession>A0ACA9RQF1</accession>
<comment type="caution">
    <text evidence="1">The sequence shown here is derived from an EMBL/GenBank/DDBJ whole genome shotgun (WGS) entry which is preliminary data.</text>
</comment>
<dbReference type="Proteomes" id="UP000789920">
    <property type="component" value="Unassembled WGS sequence"/>
</dbReference>
<reference evidence="1" key="1">
    <citation type="submission" date="2021-06" db="EMBL/GenBank/DDBJ databases">
        <authorList>
            <person name="Kallberg Y."/>
            <person name="Tangrot J."/>
            <person name="Rosling A."/>
        </authorList>
    </citation>
    <scope>NUCLEOTIDE SEQUENCE</scope>
    <source>
        <strain evidence="1">MA461A</strain>
    </source>
</reference>
<proteinExistence type="predicted"/>
<gene>
    <name evidence="1" type="ORF">RPERSI_LOCUS21133</name>
</gene>
<evidence type="ECO:0000313" key="2">
    <source>
        <dbReference type="Proteomes" id="UP000789920"/>
    </source>
</evidence>
<feature type="non-terminal residue" evidence="1">
    <location>
        <position position="1"/>
    </location>
</feature>
<keyword evidence="2" id="KW-1185">Reference proteome</keyword>
<evidence type="ECO:0000313" key="1">
    <source>
        <dbReference type="EMBL" id="CAG8801556.1"/>
    </source>
</evidence>
<dbReference type="EMBL" id="CAJVQC010061202">
    <property type="protein sequence ID" value="CAG8801556.1"/>
    <property type="molecule type" value="Genomic_DNA"/>
</dbReference>
<sequence>TLSPLSNLSAWLIFQSTDIDTGRTNSNNENSDNPANFSDNNNCDLDKEYKPIARPKKQKEVGEEGAKVDKEKQKEVGKEEAEVDKKKQKDVGEEGAQTDKGKQKEIVEEVTSRVSSHQEFNISASDINYQDPNIDDIKIIKTLTNTEIFLQCLLEQEEPEDQEKESEDN</sequence>